<dbReference type="InParanoid" id="A0A140L4C7"/>
<accession>A0A140L4C7</accession>
<dbReference type="EMBL" id="LOED01000027">
    <property type="protein sequence ID" value="KXG75402.1"/>
    <property type="molecule type" value="Genomic_DNA"/>
</dbReference>
<comment type="caution">
    <text evidence="9">The sequence shown here is derived from an EMBL/GenBank/DDBJ whole genome shotgun (WGS) entry which is preliminary data.</text>
</comment>
<feature type="transmembrane region" description="Helical" evidence="8">
    <location>
        <begin position="311"/>
        <end position="344"/>
    </location>
</feature>
<comment type="similarity">
    <text evidence="2">Belongs to the autoinducer-2 exporter (AI-2E) (TC 2.A.86) family.</text>
</comment>
<sequence length="351" mass="39224">MHVKYSIDRNFLCRLFLFIALSLLAVLIYKVRGKIYNVLLPCSIGVLTAYILNPIVVYLTNKGFKRKVAVALIYFILICSVAVAMFCVIPVIISELNKLIESIPFYAKQVQSFFNTFKKGYRDNLPIGMQEVIDRNIIQLENRLMSVLQNLTNRLPGLFSGLFSFILGPIIGFYLLKDLDELKKSMAMYVPSAYRDGLFRWMRKIDSALGRYIRGQLTVSFIVGILTSAALYLLGIDYALLIGILSAITNIIPYFGPIIGAMPAIAIALLKYPGKIFWIVIVFALIQQLESGIISPHIMGENLGLHPVTVIFSLLVGGTFFGLWGLILAVPAAALLKSIIIAFLEKLEKEK</sequence>
<dbReference type="Proteomes" id="UP000070427">
    <property type="component" value="Unassembled WGS sequence"/>
</dbReference>
<gene>
    <name evidence="9" type="primary">tqsA</name>
    <name evidence="9" type="ORF">AN618_19140</name>
</gene>
<feature type="transmembrane region" description="Helical" evidence="8">
    <location>
        <begin position="12"/>
        <end position="29"/>
    </location>
</feature>
<protein>
    <submittedName>
        <fullName evidence="9">AI-2 transport protein TqsA</fullName>
    </submittedName>
</protein>
<feature type="transmembrane region" description="Helical" evidence="8">
    <location>
        <begin position="35"/>
        <end position="59"/>
    </location>
</feature>
<dbReference type="InterPro" id="IPR002549">
    <property type="entry name" value="AI-2E-like"/>
</dbReference>
<feature type="transmembrane region" description="Helical" evidence="8">
    <location>
        <begin position="71"/>
        <end position="93"/>
    </location>
</feature>
<reference evidence="9 10" key="1">
    <citation type="submission" date="2015-12" db="EMBL/GenBank/DDBJ databases">
        <title>Draft genome sequnece of Fervidicola ferrireducens strain Y170.</title>
        <authorList>
            <person name="Patel B.K."/>
        </authorList>
    </citation>
    <scope>NUCLEOTIDE SEQUENCE [LARGE SCALE GENOMIC DNA]</scope>
    <source>
        <strain evidence="9 10">Y170</strain>
    </source>
</reference>
<keyword evidence="6 8" id="KW-1133">Transmembrane helix</keyword>
<evidence type="ECO:0000313" key="10">
    <source>
        <dbReference type="Proteomes" id="UP000070427"/>
    </source>
</evidence>
<evidence type="ECO:0000256" key="4">
    <source>
        <dbReference type="ARBA" id="ARBA00022475"/>
    </source>
</evidence>
<dbReference type="Pfam" id="PF01594">
    <property type="entry name" value="AI-2E_transport"/>
    <property type="match status" value="1"/>
</dbReference>
<comment type="subcellular location">
    <subcellularLocation>
        <location evidence="1">Cell membrane</location>
        <topology evidence="1">Multi-pass membrane protein</topology>
    </subcellularLocation>
</comment>
<keyword evidence="5 8" id="KW-0812">Transmembrane</keyword>
<evidence type="ECO:0000256" key="2">
    <source>
        <dbReference type="ARBA" id="ARBA00009773"/>
    </source>
</evidence>
<dbReference type="RefSeq" id="WP_066354332.1">
    <property type="nucleotide sequence ID" value="NZ_LOED01000027.1"/>
</dbReference>
<dbReference type="STRING" id="520764.AN618_19140"/>
<dbReference type="GO" id="GO:0055085">
    <property type="term" value="P:transmembrane transport"/>
    <property type="evidence" value="ECO:0007669"/>
    <property type="project" value="TreeGrafter"/>
</dbReference>
<dbReference type="PANTHER" id="PTHR21716:SF53">
    <property type="entry name" value="PERMEASE PERM-RELATED"/>
    <property type="match status" value="1"/>
</dbReference>
<dbReference type="OrthoDB" id="9793390at2"/>
<evidence type="ECO:0000313" key="9">
    <source>
        <dbReference type="EMBL" id="KXG75402.1"/>
    </source>
</evidence>
<evidence type="ECO:0000256" key="5">
    <source>
        <dbReference type="ARBA" id="ARBA00022692"/>
    </source>
</evidence>
<feature type="transmembrane region" description="Helical" evidence="8">
    <location>
        <begin position="251"/>
        <end position="270"/>
    </location>
</feature>
<feature type="transmembrane region" description="Helical" evidence="8">
    <location>
        <begin position="277"/>
        <end position="299"/>
    </location>
</feature>
<organism evidence="9 10">
    <name type="scientific">Fervidicola ferrireducens</name>
    <dbReference type="NCBI Taxonomy" id="520764"/>
    <lineage>
        <taxon>Bacteria</taxon>
        <taxon>Bacillati</taxon>
        <taxon>Bacillota</taxon>
        <taxon>Clostridia</taxon>
        <taxon>Thermosediminibacterales</taxon>
        <taxon>Thermosediminibacteraceae</taxon>
        <taxon>Fervidicola</taxon>
    </lineage>
</organism>
<feature type="transmembrane region" description="Helical" evidence="8">
    <location>
        <begin position="155"/>
        <end position="176"/>
    </location>
</feature>
<evidence type="ECO:0000256" key="1">
    <source>
        <dbReference type="ARBA" id="ARBA00004651"/>
    </source>
</evidence>
<evidence type="ECO:0000256" key="8">
    <source>
        <dbReference type="SAM" id="Phobius"/>
    </source>
</evidence>
<name>A0A140L4C7_9FIRM</name>
<keyword evidence="3" id="KW-0813">Transport</keyword>
<proteinExistence type="inferred from homology"/>
<dbReference type="PANTHER" id="PTHR21716">
    <property type="entry name" value="TRANSMEMBRANE PROTEIN"/>
    <property type="match status" value="1"/>
</dbReference>
<keyword evidence="7 8" id="KW-0472">Membrane</keyword>
<dbReference type="AlphaFoldDB" id="A0A140L4C7"/>
<dbReference type="GO" id="GO:0005886">
    <property type="term" value="C:plasma membrane"/>
    <property type="evidence" value="ECO:0007669"/>
    <property type="project" value="UniProtKB-SubCell"/>
</dbReference>
<dbReference type="FunCoup" id="A0A140L4C7">
    <property type="interactions" value="295"/>
</dbReference>
<feature type="transmembrane region" description="Helical" evidence="8">
    <location>
        <begin position="221"/>
        <end position="245"/>
    </location>
</feature>
<keyword evidence="10" id="KW-1185">Reference proteome</keyword>
<keyword evidence="4" id="KW-1003">Cell membrane</keyword>
<evidence type="ECO:0000256" key="6">
    <source>
        <dbReference type="ARBA" id="ARBA00022989"/>
    </source>
</evidence>
<evidence type="ECO:0000256" key="7">
    <source>
        <dbReference type="ARBA" id="ARBA00023136"/>
    </source>
</evidence>
<evidence type="ECO:0000256" key="3">
    <source>
        <dbReference type="ARBA" id="ARBA00022448"/>
    </source>
</evidence>